<dbReference type="PANTHER" id="PTHR43792">
    <property type="entry name" value="GNAT FAMILY, PUTATIVE (AFU_ORTHOLOGUE AFUA_3G00765)-RELATED-RELATED"/>
    <property type="match status" value="1"/>
</dbReference>
<dbReference type="SUPFAM" id="SSF55729">
    <property type="entry name" value="Acyl-CoA N-acyltransferases (Nat)"/>
    <property type="match status" value="1"/>
</dbReference>
<sequence length="180" mass="19733">MIAPGPTLETARLILRPTAEEDLDGWASMMADPEASKFIGGVQERPAAWRGMASMAGSWAIKGFGMFSLIEKSTGLWVGRIGPWMPEGWPGTEVGWGLHPSAQGKGYAVEAGVAAIDWAFDALGWTNVIHCIDPDNTPSQRVAERLGSYNQGPGRMPPPYQDLPIDIWGQTREEWRAQRR</sequence>
<dbReference type="GO" id="GO:0016747">
    <property type="term" value="F:acyltransferase activity, transferring groups other than amino-acyl groups"/>
    <property type="evidence" value="ECO:0007669"/>
    <property type="project" value="InterPro"/>
</dbReference>
<dbReference type="RefSeq" id="WP_099623740.1">
    <property type="nucleotide sequence ID" value="NZ_CP024201.1"/>
</dbReference>
<dbReference type="PROSITE" id="PS51186">
    <property type="entry name" value="GNAT"/>
    <property type="match status" value="1"/>
</dbReference>
<dbReference type="Proteomes" id="UP000228945">
    <property type="component" value="Chromosome"/>
</dbReference>
<dbReference type="AlphaFoldDB" id="A0A2D2B2L1"/>
<dbReference type="KEGG" id="cmb:CSW64_19925"/>
<evidence type="ECO:0000259" key="1">
    <source>
        <dbReference type="PROSITE" id="PS51186"/>
    </source>
</evidence>
<dbReference type="OrthoDB" id="6293260at2"/>
<dbReference type="InterPro" id="IPR000182">
    <property type="entry name" value="GNAT_dom"/>
</dbReference>
<evidence type="ECO:0000313" key="3">
    <source>
        <dbReference type="Proteomes" id="UP000228945"/>
    </source>
</evidence>
<proteinExistence type="predicted"/>
<feature type="domain" description="N-acetyltransferase" evidence="1">
    <location>
        <begin position="13"/>
        <end position="166"/>
    </location>
</feature>
<name>A0A2D2B2L1_9CAUL</name>
<evidence type="ECO:0000313" key="2">
    <source>
        <dbReference type="EMBL" id="ATQ44492.1"/>
    </source>
</evidence>
<accession>A0A2D2B2L1</accession>
<dbReference type="InterPro" id="IPR051531">
    <property type="entry name" value="N-acetyltransferase"/>
</dbReference>
<keyword evidence="2" id="KW-0808">Transferase</keyword>
<dbReference type="PANTHER" id="PTHR43792:SF1">
    <property type="entry name" value="N-ACETYLTRANSFERASE DOMAIN-CONTAINING PROTEIN"/>
    <property type="match status" value="1"/>
</dbReference>
<gene>
    <name evidence="2" type="ORF">CSW64_19925</name>
</gene>
<dbReference type="InterPro" id="IPR016181">
    <property type="entry name" value="Acyl_CoA_acyltransferase"/>
</dbReference>
<dbReference type="Pfam" id="PF13302">
    <property type="entry name" value="Acetyltransf_3"/>
    <property type="match status" value="1"/>
</dbReference>
<dbReference type="EMBL" id="CP024201">
    <property type="protein sequence ID" value="ATQ44492.1"/>
    <property type="molecule type" value="Genomic_DNA"/>
</dbReference>
<keyword evidence="3" id="KW-1185">Reference proteome</keyword>
<dbReference type="Gene3D" id="3.40.630.30">
    <property type="match status" value="1"/>
</dbReference>
<reference evidence="2 3" key="1">
    <citation type="submission" date="2017-10" db="EMBL/GenBank/DDBJ databases">
        <title>Genome sequence of Caulobacter mirabilis FWC38.</title>
        <authorList>
            <person name="Fiebig A."/>
            <person name="Crosson S."/>
        </authorList>
    </citation>
    <scope>NUCLEOTIDE SEQUENCE [LARGE SCALE GENOMIC DNA]</scope>
    <source>
        <strain evidence="2 3">FWC 38</strain>
    </source>
</reference>
<protein>
    <submittedName>
        <fullName evidence="2">GNAT family N-acetyltransferase</fullName>
    </submittedName>
</protein>
<organism evidence="2 3">
    <name type="scientific">Caulobacter mirabilis</name>
    <dbReference type="NCBI Taxonomy" id="69666"/>
    <lineage>
        <taxon>Bacteria</taxon>
        <taxon>Pseudomonadati</taxon>
        <taxon>Pseudomonadota</taxon>
        <taxon>Alphaproteobacteria</taxon>
        <taxon>Caulobacterales</taxon>
        <taxon>Caulobacteraceae</taxon>
        <taxon>Caulobacter</taxon>
    </lineage>
</organism>